<evidence type="ECO:0000313" key="2">
    <source>
        <dbReference type="EMBL" id="KAK9934075.1"/>
    </source>
</evidence>
<name>A0AAW1XCI4_RUBAR</name>
<dbReference type="SUPFAM" id="SSF49599">
    <property type="entry name" value="TRAF domain-like"/>
    <property type="match status" value="2"/>
</dbReference>
<dbReference type="EMBL" id="JBEDUW010000004">
    <property type="protein sequence ID" value="KAK9934075.1"/>
    <property type="molecule type" value="Genomic_DNA"/>
</dbReference>
<evidence type="ECO:0000313" key="3">
    <source>
        <dbReference type="Proteomes" id="UP001457282"/>
    </source>
</evidence>
<dbReference type="SMART" id="SM00061">
    <property type="entry name" value="MATH"/>
    <property type="match status" value="2"/>
</dbReference>
<dbReference type="PANTHER" id="PTHR46162:SF2">
    <property type="entry name" value="ANKYRIN REPEAT-CONTAINING PROTEIN-RELATED"/>
    <property type="match status" value="1"/>
</dbReference>
<accession>A0AAW1XCI4</accession>
<comment type="caution">
    <text evidence="2">The sequence shown here is derived from an EMBL/GenBank/DDBJ whole genome shotgun (WGS) entry which is preliminary data.</text>
</comment>
<feature type="domain" description="MATH" evidence="1">
    <location>
        <begin position="20"/>
        <end position="156"/>
    </location>
</feature>
<evidence type="ECO:0000259" key="1">
    <source>
        <dbReference type="PROSITE" id="PS50144"/>
    </source>
</evidence>
<dbReference type="Proteomes" id="UP001457282">
    <property type="component" value="Unassembled WGS sequence"/>
</dbReference>
<dbReference type="PROSITE" id="PS50144">
    <property type="entry name" value="MATH"/>
    <property type="match status" value="2"/>
</dbReference>
<dbReference type="Gene3D" id="2.60.210.10">
    <property type="entry name" value="Apoptosis, Tumor Necrosis Factor Receptor Associated Protein 2, Chain A"/>
    <property type="match status" value="2"/>
</dbReference>
<gene>
    <name evidence="2" type="ORF">M0R45_021233</name>
</gene>
<reference evidence="2 3" key="1">
    <citation type="journal article" date="2023" name="G3 (Bethesda)">
        <title>A chromosome-length genome assembly and annotation of blackberry (Rubus argutus, cv. 'Hillquist').</title>
        <authorList>
            <person name="Bruna T."/>
            <person name="Aryal R."/>
            <person name="Dudchenko O."/>
            <person name="Sargent D.J."/>
            <person name="Mead D."/>
            <person name="Buti M."/>
            <person name="Cavallini A."/>
            <person name="Hytonen T."/>
            <person name="Andres J."/>
            <person name="Pham M."/>
            <person name="Weisz D."/>
            <person name="Mascagni F."/>
            <person name="Usai G."/>
            <person name="Natali L."/>
            <person name="Bassil N."/>
            <person name="Fernandez G.E."/>
            <person name="Lomsadze A."/>
            <person name="Armour M."/>
            <person name="Olukolu B."/>
            <person name="Poorten T."/>
            <person name="Britton C."/>
            <person name="Davik J."/>
            <person name="Ashrafi H."/>
            <person name="Aiden E.L."/>
            <person name="Borodovsky M."/>
            <person name="Worthington M."/>
        </authorList>
    </citation>
    <scope>NUCLEOTIDE SEQUENCE [LARGE SCALE GENOMIC DNA]</scope>
    <source>
        <strain evidence="2">PI 553951</strain>
    </source>
</reference>
<dbReference type="InterPro" id="IPR008974">
    <property type="entry name" value="TRAF-like"/>
</dbReference>
<proteinExistence type="predicted"/>
<dbReference type="Pfam" id="PF22486">
    <property type="entry name" value="MATH_2"/>
    <property type="match status" value="2"/>
</dbReference>
<organism evidence="2 3">
    <name type="scientific">Rubus argutus</name>
    <name type="common">Southern blackberry</name>
    <dbReference type="NCBI Taxonomy" id="59490"/>
    <lineage>
        <taxon>Eukaryota</taxon>
        <taxon>Viridiplantae</taxon>
        <taxon>Streptophyta</taxon>
        <taxon>Embryophyta</taxon>
        <taxon>Tracheophyta</taxon>
        <taxon>Spermatophyta</taxon>
        <taxon>Magnoliopsida</taxon>
        <taxon>eudicotyledons</taxon>
        <taxon>Gunneridae</taxon>
        <taxon>Pentapetalae</taxon>
        <taxon>rosids</taxon>
        <taxon>fabids</taxon>
        <taxon>Rosales</taxon>
        <taxon>Rosaceae</taxon>
        <taxon>Rosoideae</taxon>
        <taxon>Rosoideae incertae sedis</taxon>
        <taxon>Rubus</taxon>
    </lineage>
</organism>
<dbReference type="AlphaFoldDB" id="A0AAW1XCI4"/>
<feature type="domain" description="MATH" evidence="1">
    <location>
        <begin position="178"/>
        <end position="303"/>
    </location>
</feature>
<protein>
    <recommendedName>
        <fullName evidence="1">MATH domain-containing protein</fullName>
    </recommendedName>
</protein>
<dbReference type="CDD" id="cd00121">
    <property type="entry name" value="MATH"/>
    <property type="match status" value="2"/>
</dbReference>
<keyword evidence="3" id="KW-1185">Reference proteome</keyword>
<dbReference type="InterPro" id="IPR002083">
    <property type="entry name" value="MATH/TRAF_dom"/>
</dbReference>
<dbReference type="PANTHER" id="PTHR46162">
    <property type="entry name" value="TRAF-LIKE FAMILY PROTEIN"/>
    <property type="match status" value="1"/>
</dbReference>
<sequence length="312" mass="34997">MAIPDFENNGILRSVSDSPPTHYTITIQLFSLLTAKYSVEGYESRKFEAGGYKWKLVLYPDGNKKKNVKDHISLYLVMAGADSLQSGWEVYVDFRLFLLDQNKGIYSVFEDAFTRKKCFHGAMLSAGFDKLILLEDFSDVSNGFLVDDTCVFGAEVFVCKEKRTGKGECLARIQNASICKHVWKVQKFSTLGDQVYASIPFSAGDYKWTIWLYPKGNNGKGYLSLFLALESPKTLPPGSELFVVYTLRILDQSHANHHSHNGTTKYSAKLASWGSTKFIEQEIFKQADKGFLKNDACIVEAEVTVHGISKAL</sequence>